<gene>
    <name evidence="2" type="ORF">AVEN_239670_1</name>
</gene>
<name>A0A4Y2CS62_ARAVE</name>
<organism evidence="2 3">
    <name type="scientific">Araneus ventricosus</name>
    <name type="common">Orbweaver spider</name>
    <name type="synonym">Epeira ventricosa</name>
    <dbReference type="NCBI Taxonomy" id="182803"/>
    <lineage>
        <taxon>Eukaryota</taxon>
        <taxon>Metazoa</taxon>
        <taxon>Ecdysozoa</taxon>
        <taxon>Arthropoda</taxon>
        <taxon>Chelicerata</taxon>
        <taxon>Arachnida</taxon>
        <taxon>Araneae</taxon>
        <taxon>Araneomorphae</taxon>
        <taxon>Entelegynae</taxon>
        <taxon>Araneoidea</taxon>
        <taxon>Araneidae</taxon>
        <taxon>Araneus</taxon>
    </lineage>
</organism>
<evidence type="ECO:0000313" key="2">
    <source>
        <dbReference type="EMBL" id="GBM06969.1"/>
    </source>
</evidence>
<protein>
    <recommendedName>
        <fullName evidence="4">DUF5641 domain-containing protein</fullName>
    </recommendedName>
</protein>
<sequence>MMFFAKCKAMKRDDKVNPKLSASSVLQVCGNHFDFRLGSIPDSKGSLSKLLWKPCRQQGCRVVTKVSMTRVEPFGKVVERFASQQETRFSVRFLVRFPQACFRLSSSLFQAFFKLVSGGLLKGRKRKNDELLNQHLSKGRLRSFSPNDAVHIKNSFSGQTWIPGTVIEKTGPLSYKTVTLDGKSIRCHIDHMRNRKPPLLSSQSSPETQENSTIPVSSSAIPSSLNTPIRRSDFPAEIETPKKAPVLMNPIKADLDEP</sequence>
<evidence type="ECO:0000313" key="3">
    <source>
        <dbReference type="Proteomes" id="UP000499080"/>
    </source>
</evidence>
<keyword evidence="3" id="KW-1185">Reference proteome</keyword>
<feature type="compositionally biased region" description="Polar residues" evidence="1">
    <location>
        <begin position="200"/>
        <end position="229"/>
    </location>
</feature>
<comment type="caution">
    <text evidence="2">The sequence shown here is derived from an EMBL/GenBank/DDBJ whole genome shotgun (WGS) entry which is preliminary data.</text>
</comment>
<evidence type="ECO:0008006" key="4">
    <source>
        <dbReference type="Google" id="ProtNLM"/>
    </source>
</evidence>
<proteinExistence type="predicted"/>
<dbReference type="AlphaFoldDB" id="A0A4Y2CS62"/>
<feature type="compositionally biased region" description="Basic and acidic residues" evidence="1">
    <location>
        <begin position="230"/>
        <end position="242"/>
    </location>
</feature>
<evidence type="ECO:0000256" key="1">
    <source>
        <dbReference type="SAM" id="MobiDB-lite"/>
    </source>
</evidence>
<accession>A0A4Y2CS62</accession>
<dbReference type="Proteomes" id="UP000499080">
    <property type="component" value="Unassembled WGS sequence"/>
</dbReference>
<dbReference type="EMBL" id="BGPR01000236">
    <property type="protein sequence ID" value="GBM06969.1"/>
    <property type="molecule type" value="Genomic_DNA"/>
</dbReference>
<feature type="region of interest" description="Disordered" evidence="1">
    <location>
        <begin position="194"/>
        <end position="258"/>
    </location>
</feature>
<reference evidence="2 3" key="1">
    <citation type="journal article" date="2019" name="Sci. Rep.">
        <title>Orb-weaving spider Araneus ventricosus genome elucidates the spidroin gene catalogue.</title>
        <authorList>
            <person name="Kono N."/>
            <person name="Nakamura H."/>
            <person name="Ohtoshi R."/>
            <person name="Moran D.A.P."/>
            <person name="Shinohara A."/>
            <person name="Yoshida Y."/>
            <person name="Fujiwara M."/>
            <person name="Mori M."/>
            <person name="Tomita M."/>
            <person name="Arakawa K."/>
        </authorList>
    </citation>
    <scope>NUCLEOTIDE SEQUENCE [LARGE SCALE GENOMIC DNA]</scope>
</reference>